<keyword evidence="1" id="KW-0732">Signal</keyword>
<dbReference type="GO" id="GO:0006508">
    <property type="term" value="P:proteolysis"/>
    <property type="evidence" value="ECO:0007669"/>
    <property type="project" value="UniProtKB-KW"/>
</dbReference>
<keyword evidence="2" id="KW-0645">Protease</keyword>
<protein>
    <submittedName>
        <fullName evidence="2">Putative tick metalloprotease</fullName>
    </submittedName>
</protein>
<feature type="signal peptide" evidence="1">
    <location>
        <begin position="1"/>
        <end position="17"/>
    </location>
</feature>
<dbReference type="GO" id="GO:0008237">
    <property type="term" value="F:metallopeptidase activity"/>
    <property type="evidence" value="ECO:0007669"/>
    <property type="project" value="UniProtKB-KW"/>
</dbReference>
<keyword evidence="2" id="KW-0378">Hydrolase</keyword>
<dbReference type="InterPro" id="IPR024079">
    <property type="entry name" value="MetalloPept_cat_dom_sf"/>
</dbReference>
<evidence type="ECO:0000313" key="2">
    <source>
        <dbReference type="EMBL" id="JAB71623.1"/>
    </source>
</evidence>
<dbReference type="EMBL" id="GANP01012845">
    <property type="protein sequence ID" value="JAB71623.1"/>
    <property type="molecule type" value="mRNA"/>
</dbReference>
<proteinExistence type="evidence at transcript level"/>
<keyword evidence="2" id="KW-0482">Metalloprotease</keyword>
<dbReference type="Gene3D" id="3.40.390.10">
    <property type="entry name" value="Collagenase (Catalytic Domain)"/>
    <property type="match status" value="1"/>
</dbReference>
<reference evidence="2" key="1">
    <citation type="journal article" date="2015" name="Sci. Rep.">
        <title>Tissue- and time-dependent transcription in Ixodes ricinus salivary glands and midguts when blood feeding on the vertebrate host.</title>
        <authorList>
            <person name="Kotsyfakis M."/>
            <person name="Schwarz A."/>
            <person name="Erhart J."/>
            <person name="Ribeiro J.M."/>
        </authorList>
    </citation>
    <scope>NUCLEOTIDE SEQUENCE</scope>
    <source>
        <tissue evidence="2">Salivary gland and midgut</tissue>
    </source>
</reference>
<sequence>MVMLLIIALRSTDQVVSWYCLMEKSPRPQIETRETFPTLMSDRNTSYPVERSGGTYVAEVYLVLDKYYSKVFKYKKESILDYISRFINSANMYLNSIGSNSVTVKIVGLEIKKTKDKFLMRMKGRKDKLLADETLEQFRNSYGNSREYKESDLFMLMTRLDIAEGDDKSYDDSVTGFSMIGGACTIYKAGSFEDEPHTYYGA</sequence>
<dbReference type="AlphaFoldDB" id="V5HDZ0"/>
<organism evidence="2">
    <name type="scientific">Ixodes ricinus</name>
    <name type="common">Common tick</name>
    <name type="synonym">Acarus ricinus</name>
    <dbReference type="NCBI Taxonomy" id="34613"/>
    <lineage>
        <taxon>Eukaryota</taxon>
        <taxon>Metazoa</taxon>
        <taxon>Ecdysozoa</taxon>
        <taxon>Arthropoda</taxon>
        <taxon>Chelicerata</taxon>
        <taxon>Arachnida</taxon>
        <taxon>Acari</taxon>
        <taxon>Parasitiformes</taxon>
        <taxon>Ixodida</taxon>
        <taxon>Ixodoidea</taxon>
        <taxon>Ixodidae</taxon>
        <taxon>Ixodinae</taxon>
        <taxon>Ixodes</taxon>
    </lineage>
</organism>
<dbReference type="SUPFAM" id="SSF55486">
    <property type="entry name" value="Metalloproteases ('zincins'), catalytic domain"/>
    <property type="match status" value="1"/>
</dbReference>
<name>V5HDZ0_IXORI</name>
<feature type="chain" id="PRO_5004735756" evidence="1">
    <location>
        <begin position="18"/>
        <end position="202"/>
    </location>
</feature>
<evidence type="ECO:0000256" key="1">
    <source>
        <dbReference type="SAM" id="SignalP"/>
    </source>
</evidence>
<accession>V5HDZ0</accession>